<name>A0A8J4W4A4_9ROSI</name>
<comment type="caution">
    <text evidence="1">The sequence shown here is derived from an EMBL/GenBank/DDBJ whole genome shotgun (WGS) entry which is preliminary data.</text>
</comment>
<evidence type="ECO:0000313" key="2">
    <source>
        <dbReference type="Proteomes" id="UP000737018"/>
    </source>
</evidence>
<keyword evidence="2" id="KW-1185">Reference proteome</keyword>
<dbReference type="OrthoDB" id="10514427at2759"/>
<accession>A0A8J4W4A4</accession>
<sequence>MELGVDFEFGIGMNQRRSEIMVAVWVWVDDRVMEEEDLDGGGKGLFLQLGFWVEVTDLDKDGDESQESYYKLIPAQTATWLPNLLLMHYGLAQSSMLCGSLILLSSWRLPLLSRPLLRFCIKPSKTPVALRCLLTLSP</sequence>
<reference evidence="1" key="1">
    <citation type="submission" date="2020-03" db="EMBL/GenBank/DDBJ databases">
        <title>Castanea mollissima Vanexum genome sequencing.</title>
        <authorList>
            <person name="Staton M."/>
        </authorList>
    </citation>
    <scope>NUCLEOTIDE SEQUENCE</scope>
    <source>
        <tissue evidence="1">Leaf</tissue>
    </source>
</reference>
<protein>
    <submittedName>
        <fullName evidence="1">Uncharacterized protein</fullName>
    </submittedName>
</protein>
<dbReference type="Proteomes" id="UP000737018">
    <property type="component" value="Unassembled WGS sequence"/>
</dbReference>
<dbReference type="AlphaFoldDB" id="A0A8J4W4A4"/>
<dbReference type="EMBL" id="JRKL02000103">
    <property type="protein sequence ID" value="KAF3975149.1"/>
    <property type="molecule type" value="Genomic_DNA"/>
</dbReference>
<proteinExistence type="predicted"/>
<evidence type="ECO:0000313" key="1">
    <source>
        <dbReference type="EMBL" id="KAF3975149.1"/>
    </source>
</evidence>
<gene>
    <name evidence="1" type="ORF">CMV_001586</name>
</gene>
<organism evidence="1 2">
    <name type="scientific">Castanea mollissima</name>
    <name type="common">Chinese chestnut</name>
    <dbReference type="NCBI Taxonomy" id="60419"/>
    <lineage>
        <taxon>Eukaryota</taxon>
        <taxon>Viridiplantae</taxon>
        <taxon>Streptophyta</taxon>
        <taxon>Embryophyta</taxon>
        <taxon>Tracheophyta</taxon>
        <taxon>Spermatophyta</taxon>
        <taxon>Magnoliopsida</taxon>
        <taxon>eudicotyledons</taxon>
        <taxon>Gunneridae</taxon>
        <taxon>Pentapetalae</taxon>
        <taxon>rosids</taxon>
        <taxon>fabids</taxon>
        <taxon>Fagales</taxon>
        <taxon>Fagaceae</taxon>
        <taxon>Castanea</taxon>
    </lineage>
</organism>